<feature type="transmembrane region" description="Helical" evidence="5">
    <location>
        <begin position="260"/>
        <end position="283"/>
    </location>
</feature>
<name>A0A7G2C8Q5_9TRYP</name>
<organism evidence="7 8">
    <name type="scientific">Angomonas deanei</name>
    <dbReference type="NCBI Taxonomy" id="59799"/>
    <lineage>
        <taxon>Eukaryota</taxon>
        <taxon>Discoba</taxon>
        <taxon>Euglenozoa</taxon>
        <taxon>Kinetoplastea</taxon>
        <taxon>Metakinetoplastina</taxon>
        <taxon>Trypanosomatida</taxon>
        <taxon>Trypanosomatidae</taxon>
        <taxon>Strigomonadinae</taxon>
        <taxon>Angomonas</taxon>
    </lineage>
</organism>
<gene>
    <name evidence="7" type="ORF">ADEAN_000357900</name>
</gene>
<keyword evidence="8" id="KW-1185">Reference proteome</keyword>
<feature type="transmembrane region" description="Helical" evidence="5">
    <location>
        <begin position="295"/>
        <end position="324"/>
    </location>
</feature>
<keyword evidence="2 5" id="KW-0812">Transmembrane</keyword>
<feature type="transmembrane region" description="Helical" evidence="5">
    <location>
        <begin position="151"/>
        <end position="171"/>
    </location>
</feature>
<evidence type="ECO:0000256" key="5">
    <source>
        <dbReference type="SAM" id="Phobius"/>
    </source>
</evidence>
<keyword evidence="4 5" id="KW-0472">Membrane</keyword>
<dbReference type="PANTHER" id="PTHR22950">
    <property type="entry name" value="AMINO ACID TRANSPORTER"/>
    <property type="match status" value="1"/>
</dbReference>
<dbReference type="VEuPathDB" id="TriTrypDB:ADEAN_000357900"/>
<dbReference type="GO" id="GO:0005737">
    <property type="term" value="C:cytoplasm"/>
    <property type="evidence" value="ECO:0007669"/>
    <property type="project" value="TreeGrafter"/>
</dbReference>
<dbReference type="OrthoDB" id="28208at2759"/>
<feature type="transmembrane region" description="Helical" evidence="5">
    <location>
        <begin position="191"/>
        <end position="212"/>
    </location>
</feature>
<feature type="transmembrane region" description="Helical" evidence="5">
    <location>
        <begin position="113"/>
        <end position="131"/>
    </location>
</feature>
<evidence type="ECO:0000256" key="1">
    <source>
        <dbReference type="ARBA" id="ARBA00004141"/>
    </source>
</evidence>
<evidence type="ECO:0000256" key="3">
    <source>
        <dbReference type="ARBA" id="ARBA00022989"/>
    </source>
</evidence>
<evidence type="ECO:0000313" key="7">
    <source>
        <dbReference type="EMBL" id="CAD2216118.1"/>
    </source>
</evidence>
<comment type="subcellular location">
    <subcellularLocation>
        <location evidence="1">Membrane</location>
        <topology evidence="1">Multi-pass membrane protein</topology>
    </subcellularLocation>
</comment>
<accession>A0A7G2C8Q5</accession>
<protein>
    <submittedName>
        <fullName evidence="7">Transmembrane amino acid transporter protein, putative</fullName>
    </submittedName>
</protein>
<feature type="transmembrane region" description="Helical" evidence="5">
    <location>
        <begin position="40"/>
        <end position="59"/>
    </location>
</feature>
<reference evidence="7 8" key="1">
    <citation type="submission" date="2020-08" db="EMBL/GenBank/DDBJ databases">
        <authorList>
            <person name="Newling K."/>
            <person name="Davey J."/>
            <person name="Forrester S."/>
        </authorList>
    </citation>
    <scope>NUCLEOTIDE SEQUENCE [LARGE SCALE GENOMIC DNA]</scope>
    <source>
        <strain evidence="8">Crithidia deanei Carvalho (ATCC PRA-265)</strain>
    </source>
</reference>
<dbReference type="InterPro" id="IPR013057">
    <property type="entry name" value="AA_transpt_TM"/>
</dbReference>
<dbReference type="PANTHER" id="PTHR22950:SF649">
    <property type="entry name" value="ACID TRANSPORTER, PUTATIVE-RELATED"/>
    <property type="match status" value="1"/>
</dbReference>
<evidence type="ECO:0000259" key="6">
    <source>
        <dbReference type="Pfam" id="PF01490"/>
    </source>
</evidence>
<evidence type="ECO:0000313" key="8">
    <source>
        <dbReference type="Proteomes" id="UP000515908"/>
    </source>
</evidence>
<dbReference type="GO" id="GO:0016020">
    <property type="term" value="C:membrane"/>
    <property type="evidence" value="ECO:0007669"/>
    <property type="project" value="UniProtKB-SubCell"/>
</dbReference>
<dbReference type="GO" id="GO:0015179">
    <property type="term" value="F:L-amino acid transmembrane transporter activity"/>
    <property type="evidence" value="ECO:0007669"/>
    <property type="project" value="TreeGrafter"/>
</dbReference>
<dbReference type="Pfam" id="PF01490">
    <property type="entry name" value="Aa_trans"/>
    <property type="match status" value="1"/>
</dbReference>
<sequence length="326" mass="36389">MMFMFCWGTCVGYVGSVQDLLDPLLNDKKYPAVPFLRTVTGHRLITALVWLVGMFTLSLPKQINTLRYASVVGVTFIIFFVICIIIHSGMHHLGGPTDLPGREINLATQGMEAVNGLTLFIYAFICQVNVFEIYEEMSPATKNPRTMTRDAAISMGCVALLNFLAGLFGYLDFRSEVTGTILLYYTPRQDALFFISYIGLCIKLCVGFAICIQPSRDAIYYCLRMGKTSDVPFWFNWIVSGLLAVLALICAFFIPDITIVFNLLGGICGCFLAFLFPAYFYLYSCCFSYKMKYRVFHIIGLLLLLVAGVVSLVFGTAASIYGMIDE</sequence>
<dbReference type="EMBL" id="LR877150">
    <property type="protein sequence ID" value="CAD2216118.1"/>
    <property type="molecule type" value="Genomic_DNA"/>
</dbReference>
<proteinExistence type="predicted"/>
<keyword evidence="3 5" id="KW-1133">Transmembrane helix</keyword>
<feature type="transmembrane region" description="Helical" evidence="5">
    <location>
        <begin position="71"/>
        <end position="93"/>
    </location>
</feature>
<evidence type="ECO:0000256" key="2">
    <source>
        <dbReference type="ARBA" id="ARBA00022692"/>
    </source>
</evidence>
<evidence type="ECO:0000256" key="4">
    <source>
        <dbReference type="ARBA" id="ARBA00023136"/>
    </source>
</evidence>
<dbReference type="AlphaFoldDB" id="A0A7G2C8Q5"/>
<dbReference type="Proteomes" id="UP000515908">
    <property type="component" value="Chromosome 06"/>
</dbReference>
<feature type="domain" description="Amino acid transporter transmembrane" evidence="6">
    <location>
        <begin position="2"/>
        <end position="320"/>
    </location>
</feature>
<feature type="transmembrane region" description="Helical" evidence="5">
    <location>
        <begin position="233"/>
        <end position="254"/>
    </location>
</feature>